<accession>A0ABU8NHA3</accession>
<name>A0ABU8NHA3_9SPHI</name>
<comment type="caution">
    <text evidence="1">The sequence shown here is derived from an EMBL/GenBank/DDBJ whole genome shotgun (WGS) entry which is preliminary data.</text>
</comment>
<sequence>MRRIKGVEVLKAQLRIFLDEVLYSIAEEMNRMERTVKISELAHNPFGSEVSNYVEAIRVLENQNIVIDTSFSDLEEKKLDDFVSDGEIGYDQLIDLLALLKELEGAGGEFASVLMKVDSHSIRFRSGHNDWICKCGNTPSAEGFYTCDADGNDIEPEVCTDWDHLYRCDRCGRVIDQRNHKVMGINLSPIIEDDI</sequence>
<evidence type="ECO:0000313" key="2">
    <source>
        <dbReference type="Proteomes" id="UP001378956"/>
    </source>
</evidence>
<evidence type="ECO:0000313" key="1">
    <source>
        <dbReference type="EMBL" id="MEJ2901631.1"/>
    </source>
</evidence>
<gene>
    <name evidence="1" type="ORF">WAE58_04320</name>
</gene>
<dbReference type="RefSeq" id="WP_337715394.1">
    <property type="nucleotide sequence ID" value="NZ_JBBEUB010000001.1"/>
</dbReference>
<proteinExistence type="predicted"/>
<dbReference type="EMBL" id="JBBEUB010000001">
    <property type="protein sequence ID" value="MEJ2901631.1"/>
    <property type="molecule type" value="Genomic_DNA"/>
</dbReference>
<organism evidence="1 2">
    <name type="scientific">Pedobacter panaciterrae</name>
    <dbReference type="NCBI Taxonomy" id="363849"/>
    <lineage>
        <taxon>Bacteria</taxon>
        <taxon>Pseudomonadati</taxon>
        <taxon>Bacteroidota</taxon>
        <taxon>Sphingobacteriia</taxon>
        <taxon>Sphingobacteriales</taxon>
        <taxon>Sphingobacteriaceae</taxon>
        <taxon>Pedobacter</taxon>
    </lineage>
</organism>
<protein>
    <submittedName>
        <fullName evidence="1">Uncharacterized protein</fullName>
    </submittedName>
</protein>
<reference evidence="1 2" key="1">
    <citation type="submission" date="2024-03" db="EMBL/GenBank/DDBJ databases">
        <title>Sequence of Lycoming College Course Isolates.</title>
        <authorList>
            <person name="Plotts O."/>
            <person name="Newman J."/>
        </authorList>
    </citation>
    <scope>NUCLEOTIDE SEQUENCE [LARGE SCALE GENOMIC DNA]</scope>
    <source>
        <strain evidence="1 2">CJB-3</strain>
    </source>
</reference>
<keyword evidence="2" id="KW-1185">Reference proteome</keyword>
<dbReference type="Proteomes" id="UP001378956">
    <property type="component" value="Unassembled WGS sequence"/>
</dbReference>